<keyword evidence="5 14" id="KW-0004">4Fe-4S</keyword>
<protein>
    <recommendedName>
        <fullName evidence="14">Coproporphyrinogen-III oxidase</fullName>
        <ecNumber evidence="14">1.3.98.3</ecNumber>
    </recommendedName>
</protein>
<sequence length="449" mass="49465">MTEVHASPKARGMWTYHPDLLATPVPRYTSYPTAAEFGALGTHDYRQALETVSGDVSLYLHIPFCEKICFYCGCNTGAAGRRHRLESYLAALHREIETVAALLPAGTRVGRVAFGGGSPNAIAPSDFMHLVEALATRFDLTDPVYSIELDPRTMTREWASTLETVGVERASLGVQTFAAHCQQRIGRVQSEDLIVRTTDWLREAGVSSLNFDLMYGLPGQSREDLLDSLHRTRVLGADRIALFGYAHVPHIVPRQRAIDASDMPDQAERFEMAAFGYGYLVTHGYTPVGFDHFALPGGDPLAHAALSGQLRRNFQGFTEDDAPNLVGLGASAISLFPHLLAQNEKNSGRYRMRAGAGRLCADRGIHRSPEERLRGDTIEALLCRGEARLPPCLLNEVRGGLEPFIDRGLVSLHDDRLTIEPDGLPYARTVAALFDPHRKMSQRRFSSAV</sequence>
<dbReference type="PROSITE" id="PS51918">
    <property type="entry name" value="RADICAL_SAM"/>
    <property type="match status" value="1"/>
</dbReference>
<evidence type="ECO:0000256" key="14">
    <source>
        <dbReference type="PIRNR" id="PIRNR000167"/>
    </source>
</evidence>
<dbReference type="InterPro" id="IPR004558">
    <property type="entry name" value="Coprogen_oxidase_HemN"/>
</dbReference>
<comment type="subcellular location">
    <subcellularLocation>
        <location evidence="1 14">Cytoplasm</location>
    </subcellularLocation>
</comment>
<dbReference type="SFLD" id="SFLDS00029">
    <property type="entry name" value="Radical_SAM"/>
    <property type="match status" value="1"/>
</dbReference>
<keyword evidence="9 14" id="KW-0560">Oxidoreductase</keyword>
<evidence type="ECO:0000256" key="2">
    <source>
        <dbReference type="ARBA" id="ARBA00004785"/>
    </source>
</evidence>
<comment type="subunit">
    <text evidence="4">Monomer.</text>
</comment>
<evidence type="ECO:0000256" key="5">
    <source>
        <dbReference type="ARBA" id="ARBA00022485"/>
    </source>
</evidence>
<evidence type="ECO:0000313" key="17">
    <source>
        <dbReference type="Proteomes" id="UP000603317"/>
    </source>
</evidence>
<comment type="pathway">
    <text evidence="2 14">Porphyrin-containing compound metabolism; protoporphyrin-IX biosynthesis; protoporphyrinogen-IX from coproporphyrinogen-III (AdoMet route): step 1/1.</text>
</comment>
<comment type="similarity">
    <text evidence="3 14">Belongs to the anaerobic coproporphyrinogen-III oxidase family.</text>
</comment>
<dbReference type="InterPro" id="IPR058240">
    <property type="entry name" value="rSAM_sf"/>
</dbReference>
<dbReference type="SUPFAM" id="SSF102114">
    <property type="entry name" value="Radical SAM enzymes"/>
    <property type="match status" value="1"/>
</dbReference>
<feature type="domain" description="Radical SAM core" evidence="15">
    <location>
        <begin position="50"/>
        <end position="291"/>
    </location>
</feature>
<keyword evidence="8 14" id="KW-0479">Metal-binding</keyword>
<evidence type="ECO:0000313" key="16">
    <source>
        <dbReference type="EMBL" id="GGA05280.1"/>
    </source>
</evidence>
<keyword evidence="12 14" id="KW-0627">Porphyrin biosynthesis</keyword>
<dbReference type="InterPro" id="IPR006638">
    <property type="entry name" value="Elp3/MiaA/NifB-like_rSAM"/>
</dbReference>
<dbReference type="InterPro" id="IPR034505">
    <property type="entry name" value="Coproporphyrinogen-III_oxidase"/>
</dbReference>
<dbReference type="SMART" id="SM00729">
    <property type="entry name" value="Elp3"/>
    <property type="match status" value="1"/>
</dbReference>
<comment type="catalytic activity">
    <reaction evidence="13 14">
        <text>coproporphyrinogen III + 2 S-adenosyl-L-methionine = protoporphyrinogen IX + 2 5'-deoxyadenosine + 2 L-methionine + 2 CO2</text>
        <dbReference type="Rhea" id="RHEA:15425"/>
        <dbReference type="ChEBI" id="CHEBI:16526"/>
        <dbReference type="ChEBI" id="CHEBI:17319"/>
        <dbReference type="ChEBI" id="CHEBI:57307"/>
        <dbReference type="ChEBI" id="CHEBI:57309"/>
        <dbReference type="ChEBI" id="CHEBI:57844"/>
        <dbReference type="ChEBI" id="CHEBI:59789"/>
        <dbReference type="EC" id="1.3.98.3"/>
    </reaction>
</comment>
<dbReference type="EMBL" id="BMID01000001">
    <property type="protein sequence ID" value="GGA05280.1"/>
    <property type="molecule type" value="Genomic_DNA"/>
</dbReference>
<dbReference type="CDD" id="cd01335">
    <property type="entry name" value="Radical_SAM"/>
    <property type="match status" value="1"/>
</dbReference>
<evidence type="ECO:0000256" key="11">
    <source>
        <dbReference type="ARBA" id="ARBA00023014"/>
    </source>
</evidence>
<evidence type="ECO:0000256" key="9">
    <source>
        <dbReference type="ARBA" id="ARBA00023002"/>
    </source>
</evidence>
<dbReference type="InterPro" id="IPR013785">
    <property type="entry name" value="Aldolase_TIM"/>
</dbReference>
<reference evidence="17" key="1">
    <citation type="journal article" date="2019" name="Int. J. Syst. Evol. Microbiol.">
        <title>The Global Catalogue of Microorganisms (GCM) 10K type strain sequencing project: providing services to taxonomists for standard genome sequencing and annotation.</title>
        <authorList>
            <consortium name="The Broad Institute Genomics Platform"/>
            <consortium name="The Broad Institute Genome Sequencing Center for Infectious Disease"/>
            <person name="Wu L."/>
            <person name="Ma J."/>
        </authorList>
    </citation>
    <scope>NUCLEOTIDE SEQUENCE [LARGE SCALE GENOMIC DNA]</scope>
    <source>
        <strain evidence="17">CGMCC 1.15297</strain>
    </source>
</reference>
<dbReference type="Gene3D" id="1.10.10.920">
    <property type="match status" value="1"/>
</dbReference>
<gene>
    <name evidence="16" type="primary">hemN</name>
    <name evidence="16" type="ORF">GCM10010923_13800</name>
</gene>
<dbReference type="PANTHER" id="PTHR13932:SF6">
    <property type="entry name" value="OXYGEN-INDEPENDENT COPROPORPHYRINOGEN III OXIDASE"/>
    <property type="match status" value="1"/>
</dbReference>
<name>A0ABQ1FBX5_9SPHN</name>
<keyword evidence="10 14" id="KW-0408">Iron</keyword>
<evidence type="ECO:0000256" key="8">
    <source>
        <dbReference type="ARBA" id="ARBA00022723"/>
    </source>
</evidence>
<evidence type="ECO:0000256" key="3">
    <source>
        <dbReference type="ARBA" id="ARBA00005493"/>
    </source>
</evidence>
<comment type="caution">
    <text evidence="16">The sequence shown here is derived from an EMBL/GenBank/DDBJ whole genome shotgun (WGS) entry which is preliminary data.</text>
</comment>
<accession>A0ABQ1FBX5</accession>
<dbReference type="Proteomes" id="UP000603317">
    <property type="component" value="Unassembled WGS sequence"/>
</dbReference>
<proteinExistence type="inferred from homology"/>
<organism evidence="16 17">
    <name type="scientific">Blastomonas marina</name>
    <dbReference type="NCBI Taxonomy" id="1867408"/>
    <lineage>
        <taxon>Bacteria</taxon>
        <taxon>Pseudomonadati</taxon>
        <taxon>Pseudomonadota</taxon>
        <taxon>Alphaproteobacteria</taxon>
        <taxon>Sphingomonadales</taxon>
        <taxon>Sphingomonadaceae</taxon>
        <taxon>Blastomonas</taxon>
    </lineage>
</organism>
<keyword evidence="17" id="KW-1185">Reference proteome</keyword>
<evidence type="ECO:0000256" key="4">
    <source>
        <dbReference type="ARBA" id="ARBA00011245"/>
    </source>
</evidence>
<dbReference type="EC" id="1.3.98.3" evidence="14"/>
<dbReference type="Pfam" id="PF04055">
    <property type="entry name" value="Radical_SAM"/>
    <property type="match status" value="1"/>
</dbReference>
<evidence type="ECO:0000256" key="13">
    <source>
        <dbReference type="ARBA" id="ARBA00048321"/>
    </source>
</evidence>
<dbReference type="InterPro" id="IPR007197">
    <property type="entry name" value="rSAM"/>
</dbReference>
<evidence type="ECO:0000256" key="12">
    <source>
        <dbReference type="ARBA" id="ARBA00023244"/>
    </source>
</evidence>
<dbReference type="PANTHER" id="PTHR13932">
    <property type="entry name" value="COPROPORPHYRINIGEN III OXIDASE"/>
    <property type="match status" value="1"/>
</dbReference>
<evidence type="ECO:0000256" key="1">
    <source>
        <dbReference type="ARBA" id="ARBA00004496"/>
    </source>
</evidence>
<evidence type="ECO:0000259" key="15">
    <source>
        <dbReference type="PROSITE" id="PS51918"/>
    </source>
</evidence>
<keyword evidence="7 14" id="KW-0949">S-adenosyl-L-methionine</keyword>
<evidence type="ECO:0000256" key="6">
    <source>
        <dbReference type="ARBA" id="ARBA00022490"/>
    </source>
</evidence>
<dbReference type="Gene3D" id="3.20.20.70">
    <property type="entry name" value="Aldolase class I"/>
    <property type="match status" value="1"/>
</dbReference>
<evidence type="ECO:0000256" key="10">
    <source>
        <dbReference type="ARBA" id="ARBA00023004"/>
    </source>
</evidence>
<dbReference type="PIRSF" id="PIRSF000167">
    <property type="entry name" value="HemN"/>
    <property type="match status" value="1"/>
</dbReference>
<keyword evidence="6 14" id="KW-0963">Cytoplasm</keyword>
<comment type="cofactor">
    <cofactor evidence="14">
        <name>[4Fe-4S] cluster</name>
        <dbReference type="ChEBI" id="CHEBI:49883"/>
    </cofactor>
    <text evidence="14">Binds 1 [4Fe-4S] cluster. The cluster is coordinated with 3 cysteines and an exchangeable S-adenosyl-L-methionine.</text>
</comment>
<keyword evidence="11 14" id="KW-0411">Iron-sulfur</keyword>
<evidence type="ECO:0000256" key="7">
    <source>
        <dbReference type="ARBA" id="ARBA00022691"/>
    </source>
</evidence>
<dbReference type="SFLD" id="SFLDG01065">
    <property type="entry name" value="anaerobic_coproporphyrinogen-I"/>
    <property type="match status" value="1"/>
</dbReference>